<reference evidence="2" key="1">
    <citation type="journal article" date="2019" name="Int. J. Syst. Evol. Microbiol.">
        <title>The Global Catalogue of Microorganisms (GCM) 10K type strain sequencing project: providing services to taxonomists for standard genome sequencing and annotation.</title>
        <authorList>
            <consortium name="The Broad Institute Genomics Platform"/>
            <consortium name="The Broad Institute Genome Sequencing Center for Infectious Disease"/>
            <person name="Wu L."/>
            <person name="Ma J."/>
        </authorList>
    </citation>
    <scope>NUCLEOTIDE SEQUENCE [LARGE SCALE GENOMIC DNA]</scope>
    <source>
        <strain evidence="2">JCM 17841</strain>
    </source>
</reference>
<accession>A0ABP8QDB5</accession>
<dbReference type="RefSeq" id="WP_208131771.1">
    <property type="nucleotide sequence ID" value="NZ_BAABGQ010000006.1"/>
</dbReference>
<organism evidence="1 2">
    <name type="scientific">Hymenobacter ginsengisoli</name>
    <dbReference type="NCBI Taxonomy" id="1051626"/>
    <lineage>
        <taxon>Bacteria</taxon>
        <taxon>Pseudomonadati</taxon>
        <taxon>Bacteroidota</taxon>
        <taxon>Cytophagia</taxon>
        <taxon>Cytophagales</taxon>
        <taxon>Hymenobacteraceae</taxon>
        <taxon>Hymenobacter</taxon>
    </lineage>
</organism>
<proteinExistence type="predicted"/>
<evidence type="ECO:0000313" key="2">
    <source>
        <dbReference type="Proteomes" id="UP001501243"/>
    </source>
</evidence>
<dbReference type="EMBL" id="BAABGQ010000006">
    <property type="protein sequence ID" value="GAA4501384.1"/>
    <property type="molecule type" value="Genomic_DNA"/>
</dbReference>
<keyword evidence="2" id="KW-1185">Reference proteome</keyword>
<gene>
    <name evidence="1" type="ORF">GCM10023172_23140</name>
</gene>
<comment type="caution">
    <text evidence="1">The sequence shown here is derived from an EMBL/GenBank/DDBJ whole genome shotgun (WGS) entry which is preliminary data.</text>
</comment>
<name>A0ABP8QDB5_9BACT</name>
<sequence length="259" mass="28320">MPTLQLAGGRTFHVADSLLAQPADHVRRYHAALAPETAEEEAVEEHMQRAVPQPAPSDMLGQMAQQARLAVFAASPKARALTILVEQVEQQPAGDLSDQGLRDRLSYLLACGLTETQVQEQHDRIAAELRALTAPLLATYPDAEARAIAEAQAQQRRIIALCDVMLGVEAPELTTRTQLTDALLDLLEPAGLVLGAHSSIHPLLRQRALDSLCLLLLREQYAGRLTLLPTPWQKKPNIYLLPLGLFLEHVRATSARLPA</sequence>
<protein>
    <submittedName>
        <fullName evidence="1">Uncharacterized protein</fullName>
    </submittedName>
</protein>
<evidence type="ECO:0000313" key="1">
    <source>
        <dbReference type="EMBL" id="GAA4501384.1"/>
    </source>
</evidence>
<dbReference type="Proteomes" id="UP001501243">
    <property type="component" value="Unassembled WGS sequence"/>
</dbReference>